<dbReference type="Pfam" id="PF06101">
    <property type="entry name" value="Vps62"/>
    <property type="match status" value="1"/>
</dbReference>
<dbReference type="EnsemblPlants" id="Kaladp0024s0768.1.v1.1">
    <property type="protein sequence ID" value="Kaladp0024s0768.1.v1.1"/>
    <property type="gene ID" value="Kaladp0024s0768.v1.1"/>
</dbReference>
<dbReference type="PANTHER" id="PTHR48173:SF1">
    <property type="entry name" value="VACUOLAR PROTEIN SORTING-ASSOCIATED PROTEIN 62"/>
    <property type="match status" value="1"/>
</dbReference>
<proteinExistence type="predicted"/>
<dbReference type="InterPro" id="IPR009291">
    <property type="entry name" value="Vps62"/>
</dbReference>
<name>A0A7N0T8D5_KALFE</name>
<dbReference type="OMA" id="WSIRPRH"/>
<evidence type="ECO:0000313" key="1">
    <source>
        <dbReference type="EnsemblPlants" id="Kaladp0024s0768.1.v1.1"/>
    </source>
</evidence>
<protein>
    <recommendedName>
        <fullName evidence="3">Vacuolar protein sorting-associated protein 62</fullName>
    </recommendedName>
</protein>
<organism evidence="1 2">
    <name type="scientific">Kalanchoe fedtschenkoi</name>
    <name type="common">Lavender scallops</name>
    <name type="synonym">South American air plant</name>
    <dbReference type="NCBI Taxonomy" id="63787"/>
    <lineage>
        <taxon>Eukaryota</taxon>
        <taxon>Viridiplantae</taxon>
        <taxon>Streptophyta</taxon>
        <taxon>Embryophyta</taxon>
        <taxon>Tracheophyta</taxon>
        <taxon>Spermatophyta</taxon>
        <taxon>Magnoliopsida</taxon>
        <taxon>eudicotyledons</taxon>
        <taxon>Gunneridae</taxon>
        <taxon>Pentapetalae</taxon>
        <taxon>Saxifragales</taxon>
        <taxon>Crassulaceae</taxon>
        <taxon>Kalanchoe</taxon>
    </lineage>
</organism>
<dbReference type="PANTHER" id="PTHR48173">
    <property type="entry name" value="GNK2-HOMOLOGOUS DOMAIN-CONTAINING PROTEIN"/>
    <property type="match status" value="1"/>
</dbReference>
<evidence type="ECO:0008006" key="3">
    <source>
        <dbReference type="Google" id="ProtNLM"/>
    </source>
</evidence>
<dbReference type="AlphaFoldDB" id="A0A7N0T8D5"/>
<evidence type="ECO:0000313" key="2">
    <source>
        <dbReference type="Proteomes" id="UP000594263"/>
    </source>
</evidence>
<accession>A0A7N0T8D5</accession>
<reference evidence="1" key="1">
    <citation type="submission" date="2021-01" db="UniProtKB">
        <authorList>
            <consortium name="EnsemblPlants"/>
        </authorList>
    </citation>
    <scope>IDENTIFICATION</scope>
</reference>
<dbReference type="Proteomes" id="UP000594263">
    <property type="component" value="Unplaced"/>
</dbReference>
<dbReference type="Gramene" id="Kaladp0024s0768.1.v1.1">
    <property type="protein sequence ID" value="Kaladp0024s0768.1.v1.1"/>
    <property type="gene ID" value="Kaladp0024s0768.v1.1"/>
</dbReference>
<sequence>MFGCQCLYWNRLMDDFPPEVPRPFSLPAPIPQWPPGKGFATGSINLGDLEVTMITRFEFVWLCSLTKAKNSGISFYRPVGIFDGFYCLGYYCQRNSWPLRGYVMAAKDTVSAEKRGGSVYGGFSAPALTKPVDYTLVWTPDDETDEIYDTSGYIWLPQAREGYKAVGYVVTNNLKKPDLEEVRCVRADLTDRCETFKLLFNTTSKFPKFPFRVWTTRPCHRGLKGVGVPTGSFFCSGYWSHGEELDIACLKNLNYLLHGMPNMDQIHALIGHYGPTLYFHPDEVYLPSSVAWFFRSGAMLFEKGESYGEPVDPAGSNLPGGGSNDGKYWLDLPRDDLNCKIKYGNLESAVLYVHVKPALGGTFTDIAMWVFCPFNGPAMLKFGLVNIGLSKIGQHVGDWEHFTLRISNFNGELWSVYFSQHSGGEWVDAYDLEFHEGNKAIVYSSKNGHASFPHPGTYIQGSSALGVGIRNDAAASSLSIDSSKRYEVVAAEYLGDGAVSEPCWLQYMREWGPTIVYGSKTELDRIFNMLPVRMRYSVESIFNKLPLELYGEEGPSGPKEKNNWFGDERA</sequence>
<keyword evidence="2" id="KW-1185">Reference proteome</keyword>